<sequence length="105" mass="12089">MSPRTGRHQVLCSSSYRFNLPIPSVATRYYPGNICGVPPTHRNRVMSAVEAPVLLGRICRSWRSLTTPRLWSRLHVVEPSWRAGAPLAQYWRKNSHNDWRPPRLG</sequence>
<proteinExistence type="predicted"/>
<evidence type="ECO:0000313" key="2">
    <source>
        <dbReference type="Proteomes" id="UP001218188"/>
    </source>
</evidence>
<dbReference type="AlphaFoldDB" id="A0AAD6S6N3"/>
<name>A0AAD6S6N3_9AGAR</name>
<comment type="caution">
    <text evidence="1">The sequence shown here is derived from an EMBL/GenBank/DDBJ whole genome shotgun (WGS) entry which is preliminary data.</text>
</comment>
<dbReference type="EMBL" id="JARJCM010000217">
    <property type="protein sequence ID" value="KAJ7022093.1"/>
    <property type="molecule type" value="Genomic_DNA"/>
</dbReference>
<protein>
    <recommendedName>
        <fullName evidence="3">F-box domain-containing protein</fullName>
    </recommendedName>
</protein>
<reference evidence="1" key="1">
    <citation type="submission" date="2023-03" db="EMBL/GenBank/DDBJ databases">
        <title>Massive genome expansion in bonnet fungi (Mycena s.s.) driven by repeated elements and novel gene families across ecological guilds.</title>
        <authorList>
            <consortium name="Lawrence Berkeley National Laboratory"/>
            <person name="Harder C.B."/>
            <person name="Miyauchi S."/>
            <person name="Viragh M."/>
            <person name="Kuo A."/>
            <person name="Thoen E."/>
            <person name="Andreopoulos B."/>
            <person name="Lu D."/>
            <person name="Skrede I."/>
            <person name="Drula E."/>
            <person name="Henrissat B."/>
            <person name="Morin E."/>
            <person name="Kohler A."/>
            <person name="Barry K."/>
            <person name="LaButti K."/>
            <person name="Morin E."/>
            <person name="Salamov A."/>
            <person name="Lipzen A."/>
            <person name="Mereny Z."/>
            <person name="Hegedus B."/>
            <person name="Baldrian P."/>
            <person name="Stursova M."/>
            <person name="Weitz H."/>
            <person name="Taylor A."/>
            <person name="Grigoriev I.V."/>
            <person name="Nagy L.G."/>
            <person name="Martin F."/>
            <person name="Kauserud H."/>
        </authorList>
    </citation>
    <scope>NUCLEOTIDE SEQUENCE</scope>
    <source>
        <strain evidence="1">CBHHK200</strain>
    </source>
</reference>
<organism evidence="1 2">
    <name type="scientific">Mycena alexandri</name>
    <dbReference type="NCBI Taxonomy" id="1745969"/>
    <lineage>
        <taxon>Eukaryota</taxon>
        <taxon>Fungi</taxon>
        <taxon>Dikarya</taxon>
        <taxon>Basidiomycota</taxon>
        <taxon>Agaricomycotina</taxon>
        <taxon>Agaricomycetes</taxon>
        <taxon>Agaricomycetidae</taxon>
        <taxon>Agaricales</taxon>
        <taxon>Marasmiineae</taxon>
        <taxon>Mycenaceae</taxon>
        <taxon>Mycena</taxon>
    </lineage>
</organism>
<dbReference type="Proteomes" id="UP001218188">
    <property type="component" value="Unassembled WGS sequence"/>
</dbReference>
<accession>A0AAD6S6N3</accession>
<evidence type="ECO:0000313" key="1">
    <source>
        <dbReference type="EMBL" id="KAJ7022093.1"/>
    </source>
</evidence>
<gene>
    <name evidence="1" type="ORF">C8F04DRAFT_245444</name>
</gene>
<evidence type="ECO:0008006" key="3">
    <source>
        <dbReference type="Google" id="ProtNLM"/>
    </source>
</evidence>
<keyword evidence="2" id="KW-1185">Reference proteome</keyword>